<proteinExistence type="predicted"/>
<protein>
    <submittedName>
        <fullName evidence="2">Uncharacterized protein</fullName>
    </submittedName>
</protein>
<sequence>MNNAMWISLLLLAGSTWADSNTVPLDAQQSAACAYQLEELDQAYYVSRQYQPELICTQALRGATAQLDTLLDGSARYQTTDFKRFSAYLPGPIQQQATQINDPNTPYMLEMWATLPSGVKGASKLIRGPAAYSVQILTFDSPQQAMEVMVYKKTDRKVSRKIAFGPSLQILRSDVPQGLQLDEIDVLKDNMLIMWGHLYRPDKVPAAEADAELKLGIQRLLIY</sequence>
<evidence type="ECO:0000313" key="2">
    <source>
        <dbReference type="EMBL" id="PPC75152.1"/>
    </source>
</evidence>
<gene>
    <name evidence="2" type="ORF">C4K68_21155</name>
</gene>
<organism evidence="2 3">
    <name type="scientific">Proteobacteria bacterium 228</name>
    <dbReference type="NCBI Taxonomy" id="2083153"/>
    <lineage>
        <taxon>Bacteria</taxon>
        <taxon>Pseudomonadati</taxon>
        <taxon>Pseudomonadota</taxon>
    </lineage>
</organism>
<dbReference type="Proteomes" id="UP000238196">
    <property type="component" value="Unassembled WGS sequence"/>
</dbReference>
<name>A0A2S5KKA1_9PROT</name>
<evidence type="ECO:0000256" key="1">
    <source>
        <dbReference type="SAM" id="SignalP"/>
    </source>
</evidence>
<reference evidence="2 3" key="1">
    <citation type="submission" date="2018-02" db="EMBL/GenBank/DDBJ databases">
        <title>novel marine gammaproteobacteria from coastal saline agro ecosystem.</title>
        <authorList>
            <person name="Krishnan R."/>
            <person name="Ramesh Kumar N."/>
        </authorList>
    </citation>
    <scope>NUCLEOTIDE SEQUENCE [LARGE SCALE GENOMIC DNA]</scope>
    <source>
        <strain evidence="2 3">228</strain>
    </source>
</reference>
<comment type="caution">
    <text evidence="2">The sequence shown here is derived from an EMBL/GenBank/DDBJ whole genome shotgun (WGS) entry which is preliminary data.</text>
</comment>
<accession>A0A2S5KKA1</accession>
<feature type="chain" id="PRO_5015565366" evidence="1">
    <location>
        <begin position="19"/>
        <end position="223"/>
    </location>
</feature>
<dbReference type="AlphaFoldDB" id="A0A2S5KKA1"/>
<feature type="signal peptide" evidence="1">
    <location>
        <begin position="1"/>
        <end position="18"/>
    </location>
</feature>
<evidence type="ECO:0000313" key="3">
    <source>
        <dbReference type="Proteomes" id="UP000238196"/>
    </source>
</evidence>
<keyword evidence="1" id="KW-0732">Signal</keyword>
<dbReference type="EMBL" id="PRLP01000106">
    <property type="protein sequence ID" value="PPC75152.1"/>
    <property type="molecule type" value="Genomic_DNA"/>
</dbReference>